<dbReference type="InterPro" id="IPR007219">
    <property type="entry name" value="XnlR_reg_dom"/>
</dbReference>
<dbReference type="GO" id="GO:0008270">
    <property type="term" value="F:zinc ion binding"/>
    <property type="evidence" value="ECO:0007669"/>
    <property type="project" value="InterPro"/>
</dbReference>
<feature type="domain" description="Xylanolytic transcriptional activator regulatory" evidence="7">
    <location>
        <begin position="255"/>
        <end position="369"/>
    </location>
</feature>
<dbReference type="GeneID" id="25985567"/>
<organism evidence="8 9">
    <name type="scientific">Trichosporon asahii var. asahii (strain ATCC 90039 / CBS 2479 / JCM 2466 / KCTC 7840 / NBRC 103889/ NCYC 2677 / UAMH 7654)</name>
    <name type="common">Yeast</name>
    <dbReference type="NCBI Taxonomy" id="1186058"/>
    <lineage>
        <taxon>Eukaryota</taxon>
        <taxon>Fungi</taxon>
        <taxon>Dikarya</taxon>
        <taxon>Basidiomycota</taxon>
        <taxon>Agaricomycotina</taxon>
        <taxon>Tremellomycetes</taxon>
        <taxon>Trichosporonales</taxon>
        <taxon>Trichosporonaceae</taxon>
        <taxon>Trichosporon</taxon>
    </lineage>
</organism>
<evidence type="ECO:0000256" key="5">
    <source>
        <dbReference type="ARBA" id="ARBA00023242"/>
    </source>
</evidence>
<evidence type="ECO:0000313" key="8">
    <source>
        <dbReference type="EMBL" id="EJT52718.1"/>
    </source>
</evidence>
<dbReference type="RefSeq" id="XP_014184058.1">
    <property type="nucleotide sequence ID" value="XM_014328583.1"/>
</dbReference>
<feature type="region of interest" description="Disordered" evidence="6">
    <location>
        <begin position="274"/>
        <end position="313"/>
    </location>
</feature>
<dbReference type="SMART" id="SM00906">
    <property type="entry name" value="Fungal_trans"/>
    <property type="match status" value="1"/>
</dbReference>
<keyword evidence="5" id="KW-0539">Nucleus</keyword>
<dbReference type="KEGG" id="tasa:A1Q1_02053"/>
<feature type="region of interest" description="Disordered" evidence="6">
    <location>
        <begin position="1"/>
        <end position="61"/>
    </location>
</feature>
<comment type="subcellular location">
    <subcellularLocation>
        <location evidence="1">Nucleus</location>
    </subcellularLocation>
</comment>
<feature type="region of interest" description="Disordered" evidence="6">
    <location>
        <begin position="588"/>
        <end position="615"/>
    </location>
</feature>
<dbReference type="GO" id="GO:0006351">
    <property type="term" value="P:DNA-templated transcription"/>
    <property type="evidence" value="ECO:0007669"/>
    <property type="project" value="InterPro"/>
</dbReference>
<dbReference type="Proteomes" id="UP000002748">
    <property type="component" value="Unassembled WGS sequence"/>
</dbReference>
<evidence type="ECO:0000256" key="1">
    <source>
        <dbReference type="ARBA" id="ARBA00004123"/>
    </source>
</evidence>
<dbReference type="Pfam" id="PF04082">
    <property type="entry name" value="Fungal_trans"/>
    <property type="match status" value="1"/>
</dbReference>
<keyword evidence="2" id="KW-0479">Metal-binding</keyword>
<evidence type="ECO:0000313" key="9">
    <source>
        <dbReference type="Proteomes" id="UP000002748"/>
    </source>
</evidence>
<name>J5RHS5_TRIAS</name>
<protein>
    <recommendedName>
        <fullName evidence="7">Xylanolytic transcriptional activator regulatory domain-containing protein</fullName>
    </recommendedName>
</protein>
<accession>J5RHS5</accession>
<gene>
    <name evidence="8" type="ORF">A1Q1_02053</name>
</gene>
<feature type="region of interest" description="Disordered" evidence="6">
    <location>
        <begin position="85"/>
        <end position="146"/>
    </location>
</feature>
<dbReference type="EMBL" id="ALBS01000018">
    <property type="protein sequence ID" value="EJT52718.1"/>
    <property type="molecule type" value="Genomic_DNA"/>
</dbReference>
<feature type="compositionally biased region" description="Low complexity" evidence="6">
    <location>
        <begin position="17"/>
        <end position="26"/>
    </location>
</feature>
<keyword evidence="4" id="KW-0804">Transcription</keyword>
<dbReference type="PANTHER" id="PTHR47338:SF20">
    <property type="entry name" value="ZN(II)2CYS6 TRANSCRIPTION FACTOR (EUROFUNG)"/>
    <property type="match status" value="1"/>
</dbReference>
<feature type="compositionally biased region" description="Gly residues" evidence="6">
    <location>
        <begin position="659"/>
        <end position="668"/>
    </location>
</feature>
<comment type="caution">
    <text evidence="8">The sequence shown here is derived from an EMBL/GenBank/DDBJ whole genome shotgun (WGS) entry which is preliminary data.</text>
</comment>
<reference evidence="8 9" key="1">
    <citation type="journal article" date="2012" name="Eukaryot. Cell">
        <title>Draft genome sequence of CBS 2479, the standard type strain of Trichosporon asahii.</title>
        <authorList>
            <person name="Yang R.Y."/>
            <person name="Li H.T."/>
            <person name="Zhu H."/>
            <person name="Zhou G.P."/>
            <person name="Wang M."/>
            <person name="Wang L."/>
        </authorList>
    </citation>
    <scope>NUCLEOTIDE SEQUENCE [LARGE SCALE GENOMIC DNA]</scope>
    <source>
        <strain evidence="9">ATCC 90039 / CBS 2479 / JCM 2466 / KCTC 7840 / NCYC 2677 / UAMH 7654</strain>
    </source>
</reference>
<sequence>MSSGPSGTPFPGPPPLAAGSASSAGSMEPISSYYRQASEGAPSKRARMDVDERTKPVCQNLEDRVAGYESRLRDQEGMIASLTRWQQQQMAAPPPQGVPTPSGSRSGSGSAPVGFPSELAPPAMLSPSHDPSHAHPSPGGLSTTSFSDPRILPADEIVTSLINLYYTHVWPWAPILPRQAYSAPWGIVPHAIVVLALRLSDDPRLDRLPGGKQALRQAAKAHVLSHAVESTSIASMQALSLLALDLIGSEQGPSSWGTLALLTRSAAHLGLMTEDDPEPRRRLSGPQAPSSLAPFDPRSSLSSSMKRRGVQKRTAIVPPPATWEEDEARRRLFWLVLVLDRYASASTGWDFALRDSDIKRRLPSSDTLWFTPPPPGSPWPRAPLFAPVLHRDPYPPSVLANLSPMVFLIEAVDLLGRSHTLHSSGGSAEEARDAALALTAACRRWAAELPRLEGSLGLTVLALHHATLLKVNAYHAFPASGGSVAPFRDRCAESTSAVAELCRQQAGLGWRGASPLFIWGAWVAARVVFITRFVAHSADSGGVSGVSGNLASDPEFSILLASLRDASRHWSLASQYVRLLDAAARRWSSGQVSTPSTRSHPAPGTGAEESDDEGLPDAIRVLLDLRRTAYNAVGAGEETPPEEEGVRRPSMGEGEREGGLGAQGGAGQGVGVGVGAGVEGMDTQGMDLSSDRVCERSTESPFLRAPTGSYGLVRARTGSVRGSAGPNHRLCQIELPSFEDRDPFSRYTIACRQRADPIARQISPPLPSPQLWKQLRCSEDQADIHSNLPAWAVQPLLGDLHHWFDLPPNLFSEQN</sequence>
<feature type="compositionally biased region" description="Basic and acidic residues" evidence="6">
    <location>
        <begin position="46"/>
        <end position="61"/>
    </location>
</feature>
<evidence type="ECO:0000256" key="3">
    <source>
        <dbReference type="ARBA" id="ARBA00023015"/>
    </source>
</evidence>
<dbReference type="GO" id="GO:0003677">
    <property type="term" value="F:DNA binding"/>
    <property type="evidence" value="ECO:0007669"/>
    <property type="project" value="InterPro"/>
</dbReference>
<evidence type="ECO:0000256" key="2">
    <source>
        <dbReference type="ARBA" id="ARBA00022723"/>
    </source>
</evidence>
<feature type="compositionally biased region" description="Polar residues" evidence="6">
    <location>
        <begin position="588"/>
        <end position="599"/>
    </location>
</feature>
<dbReference type="HOGENOM" id="CLU_346530_0_0_1"/>
<feature type="compositionally biased region" description="Low complexity" evidence="6">
    <location>
        <begin position="126"/>
        <end position="138"/>
    </location>
</feature>
<evidence type="ECO:0000256" key="6">
    <source>
        <dbReference type="SAM" id="MobiDB-lite"/>
    </source>
</evidence>
<proteinExistence type="predicted"/>
<evidence type="ECO:0000256" key="4">
    <source>
        <dbReference type="ARBA" id="ARBA00023163"/>
    </source>
</evidence>
<keyword evidence="3" id="KW-0805">Transcription regulation</keyword>
<dbReference type="InterPro" id="IPR050815">
    <property type="entry name" value="TF_fung"/>
</dbReference>
<dbReference type="CDD" id="cd12148">
    <property type="entry name" value="fungal_TF_MHR"/>
    <property type="match status" value="1"/>
</dbReference>
<evidence type="ECO:0000259" key="7">
    <source>
        <dbReference type="SMART" id="SM00906"/>
    </source>
</evidence>
<dbReference type="OrthoDB" id="4456959at2759"/>
<feature type="region of interest" description="Disordered" evidence="6">
    <location>
        <begin position="634"/>
        <end position="668"/>
    </location>
</feature>
<dbReference type="PANTHER" id="PTHR47338">
    <property type="entry name" value="ZN(II)2CYS6 TRANSCRIPTION FACTOR (EUROFUNG)-RELATED"/>
    <property type="match status" value="1"/>
</dbReference>
<dbReference type="VEuPathDB" id="FungiDB:A1Q1_02053"/>
<dbReference type="GO" id="GO:0005634">
    <property type="term" value="C:nucleus"/>
    <property type="evidence" value="ECO:0007669"/>
    <property type="project" value="UniProtKB-SubCell"/>
</dbReference>
<dbReference type="GO" id="GO:0000981">
    <property type="term" value="F:DNA-binding transcription factor activity, RNA polymerase II-specific"/>
    <property type="evidence" value="ECO:0007669"/>
    <property type="project" value="InterPro"/>
</dbReference>
<dbReference type="AlphaFoldDB" id="J5RHS5"/>
<feature type="compositionally biased region" description="Low complexity" evidence="6">
    <location>
        <begin position="99"/>
        <end position="114"/>
    </location>
</feature>